<feature type="compositionally biased region" description="Low complexity" evidence="9">
    <location>
        <begin position="354"/>
        <end position="363"/>
    </location>
</feature>
<comment type="catalytic activity">
    <reaction evidence="8">
        <text>[amino-group carrier protein]-C-terminal-gamma-(L-glutamyl)-L-glutamate + ATP = [amino-group carrier protein]-C-terminal-gamma-(5-phospho-L-glutamyl)-L-glutamate + ADP</text>
        <dbReference type="Rhea" id="RHEA:52632"/>
        <dbReference type="Rhea" id="RHEA-COMP:13311"/>
        <dbReference type="Rhea" id="RHEA-COMP:13313"/>
        <dbReference type="ChEBI" id="CHEBI:30616"/>
        <dbReference type="ChEBI" id="CHEBI:136714"/>
        <dbReference type="ChEBI" id="CHEBI:136717"/>
        <dbReference type="ChEBI" id="CHEBI:456216"/>
        <dbReference type="EC" id="2.7.2.19"/>
    </reaction>
</comment>
<dbReference type="GO" id="GO:0005524">
    <property type="term" value="F:ATP binding"/>
    <property type="evidence" value="ECO:0007669"/>
    <property type="project" value="UniProtKB-KW"/>
</dbReference>
<comment type="caution">
    <text evidence="11">The sequence shown here is derived from an EMBL/GenBank/DDBJ whole genome shotgun (WGS) entry which is preliminary data.</text>
</comment>
<sequence>MTETDDSADDEYEFESPHETEGFDSGRGVETKGSSGSDGPETEGFCVDDVVAHGGTVEAFLADGGDNLVADGGLVDETGDDVDDAPVVVKIGGARAVNPEGAVQDVAHLVANGRQVVVVHGGSTAVDETLEELGEEPTYVETPSGVTGRFTDERAMEVFTMVMPGKLNTDLVATLRAAGVDALGLSGVDGGLLTGKRKSAVRVVEDGKKKIKRGDHSGKIESVNADLLGTLLDAGHVPVVTVPMLADDGVPVNADADRAAAAVAGALGAQLVVLTDVSGVYEDPDDPETLVSSATTPADLEALQGAAEGFMTKKVMAAVEALEGGAAEVVVADANLRDPITNALGGGGTHVSPGVLGDASGVGDADDGIGGDEAGEVEQ</sequence>
<dbReference type="EMBL" id="JBHSDS010000008">
    <property type="protein sequence ID" value="MFC4359822.1"/>
    <property type="molecule type" value="Genomic_DNA"/>
</dbReference>
<dbReference type="EC" id="2.7.2.19" evidence="8"/>
<name>A0ABD5PFY6_9EURY</name>
<feature type="site" description="Transition state stabilizer" evidence="8">
    <location>
        <position position="314"/>
    </location>
</feature>
<dbReference type="NCBIfam" id="NF010661">
    <property type="entry name" value="PRK14058.1-3"/>
    <property type="match status" value="1"/>
</dbReference>
<dbReference type="GO" id="GO:0019878">
    <property type="term" value="P:lysine biosynthetic process via aminoadipic acid"/>
    <property type="evidence" value="ECO:0007669"/>
    <property type="project" value="UniProtKB-UniRule"/>
</dbReference>
<dbReference type="GO" id="GO:0016301">
    <property type="term" value="F:kinase activity"/>
    <property type="evidence" value="ECO:0007669"/>
    <property type="project" value="UniProtKB-UniRule"/>
</dbReference>
<comment type="caution">
    <text evidence="8">Lacks conserved residue(s) required for the propagation of feature annotation.</text>
</comment>
<comment type="similarity">
    <text evidence="8">Belongs to the acetylglutamate kinase family. LysZ subfamily.</text>
</comment>
<evidence type="ECO:0000256" key="9">
    <source>
        <dbReference type="SAM" id="MobiDB-lite"/>
    </source>
</evidence>
<dbReference type="GO" id="GO:0005737">
    <property type="term" value="C:cytoplasm"/>
    <property type="evidence" value="ECO:0007669"/>
    <property type="project" value="UniProtKB-SubCell"/>
</dbReference>
<comment type="pathway">
    <text evidence="8">Amino-acid biosynthesis; L-arginine biosynthesis.</text>
</comment>
<feature type="region of interest" description="Disordered" evidence="9">
    <location>
        <begin position="343"/>
        <end position="379"/>
    </location>
</feature>
<dbReference type="InterPro" id="IPR001057">
    <property type="entry name" value="Glu/AcGlu_kinase"/>
</dbReference>
<evidence type="ECO:0000256" key="8">
    <source>
        <dbReference type="HAMAP-Rule" id="MF_02082"/>
    </source>
</evidence>
<dbReference type="PRINTS" id="PR00474">
    <property type="entry name" value="GLU5KINASE"/>
</dbReference>
<comment type="catalytic activity">
    <reaction evidence="8">
        <text>[amino-group carrier protein]-C-terminal-N-(1,4-dicarboxybutan-1-yl)-L-glutamine + ATP = [amino-group carrier protein]-C-terminal-N-(1-carboxy-5-phosphooxy-5-oxopentan-1-yl)-L-glutamine + ADP</text>
        <dbReference type="Rhea" id="RHEA:41944"/>
        <dbReference type="Rhea" id="RHEA-COMP:9694"/>
        <dbReference type="Rhea" id="RHEA-COMP:9712"/>
        <dbReference type="ChEBI" id="CHEBI:30616"/>
        <dbReference type="ChEBI" id="CHEBI:78499"/>
        <dbReference type="ChEBI" id="CHEBI:78503"/>
        <dbReference type="ChEBI" id="CHEBI:456216"/>
        <dbReference type="EC" id="2.7.2.17"/>
    </reaction>
</comment>
<evidence type="ECO:0000256" key="2">
    <source>
        <dbReference type="ARBA" id="ARBA00022605"/>
    </source>
</evidence>
<dbReference type="SUPFAM" id="SSF53633">
    <property type="entry name" value="Carbamate kinase-like"/>
    <property type="match status" value="1"/>
</dbReference>
<feature type="binding site" evidence="8">
    <location>
        <position position="149"/>
    </location>
    <ligand>
        <name>substrate</name>
    </ligand>
</feature>
<dbReference type="NCBIfam" id="NF010659">
    <property type="entry name" value="PRK14058.1-1"/>
    <property type="match status" value="1"/>
</dbReference>
<proteinExistence type="inferred from homology"/>
<protein>
    <recommendedName>
        <fullName evidence="8">Putative [LysW]-aminoadipate/[LysW]-glutamate kinase</fullName>
        <ecNumber evidence="8">2.7.2.17</ecNumber>
        <ecNumber evidence="8">2.7.2.19</ecNumber>
    </recommendedName>
</protein>
<keyword evidence="3 8" id="KW-0808">Transferase</keyword>
<evidence type="ECO:0000256" key="3">
    <source>
        <dbReference type="ARBA" id="ARBA00022679"/>
    </source>
</evidence>
<keyword evidence="8" id="KW-0055">Arginine biosynthesis</keyword>
<accession>A0ABD5PFY6</accession>
<dbReference type="Proteomes" id="UP001595921">
    <property type="component" value="Unassembled WGS sequence"/>
</dbReference>
<evidence type="ECO:0000256" key="1">
    <source>
        <dbReference type="ARBA" id="ARBA00022490"/>
    </source>
</evidence>
<feature type="compositionally biased region" description="Acidic residues" evidence="9">
    <location>
        <begin position="364"/>
        <end position="379"/>
    </location>
</feature>
<feature type="domain" description="Aspartate/glutamate/uridylate kinase" evidence="10">
    <location>
        <begin position="87"/>
        <end position="333"/>
    </location>
</feature>
<keyword evidence="1 8" id="KW-0963">Cytoplasm</keyword>
<dbReference type="InterPro" id="IPR001048">
    <property type="entry name" value="Asp/Glu/Uridylate_kinase"/>
</dbReference>
<feature type="binding site" evidence="8">
    <location>
        <position position="253"/>
    </location>
    <ligand>
        <name>substrate</name>
    </ligand>
</feature>
<feature type="site" description="Transition state stabilizer" evidence="8">
    <location>
        <position position="90"/>
    </location>
</feature>
<evidence type="ECO:0000256" key="6">
    <source>
        <dbReference type="ARBA" id="ARBA00022840"/>
    </source>
</evidence>
<dbReference type="HAMAP" id="MF_02082">
    <property type="entry name" value="LysZ"/>
    <property type="match status" value="1"/>
</dbReference>
<evidence type="ECO:0000256" key="5">
    <source>
        <dbReference type="ARBA" id="ARBA00022777"/>
    </source>
</evidence>
<keyword evidence="2 8" id="KW-0028">Amino-acid biosynthesis</keyword>
<comment type="function">
    <text evidence="8">Involved in both the arginine and lysine biosynthetic pathways. Phosphorylates the LysW-bound precursors glutamate (for arginine biosynthesis), respectively alpha-aminoadipate (for lysine biosynthesis).</text>
</comment>
<evidence type="ECO:0000313" key="11">
    <source>
        <dbReference type="EMBL" id="MFC4359822.1"/>
    </source>
</evidence>
<feature type="region of interest" description="Disordered" evidence="9">
    <location>
        <begin position="1"/>
        <end position="46"/>
    </location>
</feature>
<feature type="compositionally biased region" description="Acidic residues" evidence="9">
    <location>
        <begin position="1"/>
        <end position="14"/>
    </location>
</feature>
<reference evidence="11 12" key="1">
    <citation type="journal article" date="2019" name="Int. J. Syst. Evol. Microbiol.">
        <title>The Global Catalogue of Microorganisms (GCM) 10K type strain sequencing project: providing services to taxonomists for standard genome sequencing and annotation.</title>
        <authorList>
            <consortium name="The Broad Institute Genomics Platform"/>
            <consortium name="The Broad Institute Genome Sequencing Center for Infectious Disease"/>
            <person name="Wu L."/>
            <person name="Ma J."/>
        </authorList>
    </citation>
    <scope>NUCLEOTIDE SEQUENCE [LARGE SCALE GENOMIC DNA]</scope>
    <source>
        <strain evidence="11 12">CGMCC 1.12553</strain>
    </source>
</reference>
<dbReference type="Gene3D" id="3.40.1160.10">
    <property type="entry name" value="Acetylglutamate kinase-like"/>
    <property type="match status" value="1"/>
</dbReference>
<keyword evidence="5 8" id="KW-0418">Kinase</keyword>
<evidence type="ECO:0000256" key="7">
    <source>
        <dbReference type="ARBA" id="ARBA00023154"/>
    </source>
</evidence>
<organism evidence="11 12">
    <name type="scientific">Halobium salinum</name>
    <dbReference type="NCBI Taxonomy" id="1364940"/>
    <lineage>
        <taxon>Archaea</taxon>
        <taxon>Methanobacteriati</taxon>
        <taxon>Methanobacteriota</taxon>
        <taxon>Stenosarchaea group</taxon>
        <taxon>Halobacteria</taxon>
        <taxon>Halobacteriales</taxon>
        <taxon>Haloferacaceae</taxon>
        <taxon>Halobium</taxon>
    </lineage>
</organism>
<dbReference type="InterPro" id="IPR037529">
    <property type="entry name" value="LysZ"/>
</dbReference>
<dbReference type="Pfam" id="PF00696">
    <property type="entry name" value="AA_kinase"/>
    <property type="match status" value="1"/>
</dbReference>
<dbReference type="PANTHER" id="PTHR23342:SF20">
    <property type="entry name" value="[LYSW]-AMINOADIPATE KINASE"/>
    <property type="match status" value="1"/>
</dbReference>
<gene>
    <name evidence="8" type="primary">lysZ</name>
    <name evidence="11" type="ORF">ACFO0N_17900</name>
</gene>
<dbReference type="GO" id="GO:0042450">
    <property type="term" value="P:L-arginine biosynthetic process via ornithine"/>
    <property type="evidence" value="ECO:0007669"/>
    <property type="project" value="UniProtKB-UniRule"/>
</dbReference>
<comment type="pathway">
    <text evidence="8">Amino-acid biosynthesis; L-lysine biosynthesis via AAA pathway; L-lysine from L-alpha-aminoadipate (Thermus route): step 2/5.</text>
</comment>
<evidence type="ECO:0000313" key="12">
    <source>
        <dbReference type="Proteomes" id="UP001595921"/>
    </source>
</evidence>
<keyword evidence="6 8" id="KW-0067">ATP-binding</keyword>
<dbReference type="RefSeq" id="WP_267621207.1">
    <property type="nucleotide sequence ID" value="NZ_JAODIW010000006.1"/>
</dbReference>
<dbReference type="AlphaFoldDB" id="A0ABD5PFY6"/>
<dbReference type="InterPro" id="IPR004662">
    <property type="entry name" value="AcgluKinase_fam"/>
</dbReference>
<evidence type="ECO:0000256" key="4">
    <source>
        <dbReference type="ARBA" id="ARBA00022741"/>
    </source>
</evidence>
<comment type="subcellular location">
    <subcellularLocation>
        <location evidence="8">Cytoplasm</location>
    </subcellularLocation>
</comment>
<dbReference type="EC" id="2.7.2.17" evidence="8"/>
<keyword evidence="7 8" id="KW-0457">Lysine biosynthesis</keyword>
<evidence type="ECO:0000259" key="10">
    <source>
        <dbReference type="Pfam" id="PF00696"/>
    </source>
</evidence>
<keyword evidence="12" id="KW-1185">Reference proteome</keyword>
<dbReference type="InterPro" id="IPR036393">
    <property type="entry name" value="AceGlu_kinase-like_sf"/>
</dbReference>
<keyword evidence="4 8" id="KW-0547">Nucleotide-binding</keyword>
<dbReference type="PANTHER" id="PTHR23342">
    <property type="entry name" value="N-ACETYLGLUTAMATE SYNTHASE"/>
    <property type="match status" value="1"/>
</dbReference>
<dbReference type="NCBIfam" id="TIGR00761">
    <property type="entry name" value="argB"/>
    <property type="match status" value="1"/>
</dbReference>